<evidence type="ECO:0000313" key="2">
    <source>
        <dbReference type="EMBL" id="RXZ68494.1"/>
    </source>
</evidence>
<organism evidence="2 3">
    <name type="scientific">Fusobacterium necrophorum</name>
    <dbReference type="NCBI Taxonomy" id="859"/>
    <lineage>
        <taxon>Bacteria</taxon>
        <taxon>Fusobacteriati</taxon>
        <taxon>Fusobacteriota</taxon>
        <taxon>Fusobacteriia</taxon>
        <taxon>Fusobacteriales</taxon>
        <taxon>Fusobacteriaceae</taxon>
        <taxon>Fusobacterium</taxon>
    </lineage>
</organism>
<sequence length="188" mass="22420">MRRSHSKRAFSLLEIAIGFSIFLILLSCFYPSFHLFYRSYVKVRKRSLICKERQDLERLIKHLYAHRFSHLSPGLSSFFVIKTDNITFIEADVNTLQSLISEEGDVLMIQCIFREEKNQYIKKTFVLRFVQNQLRLEHYKNGYFKTGEGICIVTDVQGHFSFKDSVLCICYFKRSENKKYEKYFYISP</sequence>
<name>A0A4Q2KSN2_9FUSO</name>
<feature type="transmembrane region" description="Helical" evidence="1">
    <location>
        <begin position="12"/>
        <end position="37"/>
    </location>
</feature>
<protein>
    <submittedName>
        <fullName evidence="2">Type II secretion system protein</fullName>
    </submittedName>
</protein>
<comment type="caution">
    <text evidence="2">The sequence shown here is derived from an EMBL/GenBank/DDBJ whole genome shotgun (WGS) entry which is preliminary data.</text>
</comment>
<evidence type="ECO:0000256" key="1">
    <source>
        <dbReference type="SAM" id="Phobius"/>
    </source>
</evidence>
<gene>
    <name evidence="2" type="ORF">EPT53_09785</name>
</gene>
<proteinExistence type="predicted"/>
<keyword evidence="1" id="KW-0472">Membrane</keyword>
<dbReference type="AlphaFoldDB" id="A0A4Q2KSN2"/>
<reference evidence="2 3" key="1">
    <citation type="submission" date="2019-01" db="EMBL/GenBank/DDBJ databases">
        <title>Fusobacterium necrophorum Isolated From the Uterus of Dairy Cows.</title>
        <authorList>
            <person name="Francis A.M."/>
        </authorList>
    </citation>
    <scope>NUCLEOTIDE SEQUENCE [LARGE SCALE GENOMIC DNA]</scope>
    <source>
        <strain evidence="2 3">KG35</strain>
    </source>
</reference>
<evidence type="ECO:0000313" key="3">
    <source>
        <dbReference type="Proteomes" id="UP000289216"/>
    </source>
</evidence>
<dbReference type="EMBL" id="SBAP01000030">
    <property type="protein sequence ID" value="RXZ68494.1"/>
    <property type="molecule type" value="Genomic_DNA"/>
</dbReference>
<keyword evidence="1" id="KW-1133">Transmembrane helix</keyword>
<keyword evidence="1" id="KW-0812">Transmembrane</keyword>
<accession>A0A4Q2KSN2</accession>
<dbReference type="PROSITE" id="PS51257">
    <property type="entry name" value="PROKAR_LIPOPROTEIN"/>
    <property type="match status" value="1"/>
</dbReference>
<dbReference type="Proteomes" id="UP000289216">
    <property type="component" value="Unassembled WGS sequence"/>
</dbReference>